<dbReference type="EMBL" id="SRZC01000013">
    <property type="protein sequence ID" value="TGX81854.1"/>
    <property type="molecule type" value="Genomic_DNA"/>
</dbReference>
<reference evidence="1" key="1">
    <citation type="submission" date="2019-04" db="EMBL/GenBank/DDBJ databases">
        <title>Microbes associate with the intestines of laboratory mice.</title>
        <authorList>
            <person name="Navarre W."/>
            <person name="Wong E."/>
            <person name="Huang K."/>
            <person name="Tropini C."/>
            <person name="Ng K."/>
            <person name="Yu B."/>
        </authorList>
    </citation>
    <scope>NUCLEOTIDE SEQUENCE</scope>
    <source>
        <strain evidence="1">NM73_A23</strain>
    </source>
</reference>
<evidence type="ECO:0000313" key="1">
    <source>
        <dbReference type="EMBL" id="TGX81854.1"/>
    </source>
</evidence>
<keyword evidence="1" id="KW-0413">Isomerase</keyword>
<evidence type="ECO:0000313" key="2">
    <source>
        <dbReference type="Proteomes" id="UP000308886"/>
    </source>
</evidence>
<proteinExistence type="predicted"/>
<organism evidence="1 2">
    <name type="scientific">Palleniella muris</name>
    <dbReference type="NCBI Taxonomy" id="3038145"/>
    <lineage>
        <taxon>Bacteria</taxon>
        <taxon>Pseudomonadati</taxon>
        <taxon>Bacteroidota</taxon>
        <taxon>Bacteroidia</taxon>
        <taxon>Bacteroidales</taxon>
        <taxon>Prevotellaceae</taxon>
        <taxon>Palleniella</taxon>
    </lineage>
</organism>
<gene>
    <name evidence="1" type="ORF">E5358_08945</name>
</gene>
<dbReference type="Proteomes" id="UP000308886">
    <property type="component" value="Unassembled WGS sequence"/>
</dbReference>
<protein>
    <submittedName>
        <fullName evidence="1">Mannose-6-phosphate isomerase</fullName>
    </submittedName>
</protein>
<accession>A0AC61QPQ5</accession>
<comment type="caution">
    <text evidence="1">The sequence shown here is derived from an EMBL/GenBank/DDBJ whole genome shotgun (WGS) entry which is preliminary data.</text>
</comment>
<name>A0AC61QPQ5_9BACT</name>
<keyword evidence="2" id="KW-1185">Reference proteome</keyword>
<sequence length="347" mass="39385">MYPLLFEPNLHTVVWGGNRLEEWKGVVRTGSPVGESWEVSCVPSSTSVIANGKWKGRLLSEVIKEYPYGILGEKVAKKYDCELPLLVKFIDAEQDLSIQVHPDDEMAQREHGKMGKSEMWYIIDAKPGSYLYAGFKETLTPEEYARKVADGTICESLAKHEVHKGDVFYLPAGRVHAICGGIFLAEVQQSSDVTYRIFDYNRPGIDGKPRELHTELASKALDFEVIDEYRTIYDDDAHRANHCIDSPFFNVRVVDVEAPFHRNLLKYDSFIITMCLEGDCKLRMRSELSLESEVVLYEGHSCLIPADIADYDVVPLNGRSLLLDAFIDNKDRSLLSRATRFLHITDK</sequence>